<dbReference type="GeneID" id="106812616"/>
<comment type="subcellular location">
    <subcellularLocation>
        <location evidence="1">Nucleus</location>
    </subcellularLocation>
</comment>
<evidence type="ECO:0000256" key="12">
    <source>
        <dbReference type="ARBA" id="ARBA00032533"/>
    </source>
</evidence>
<keyword evidence="15" id="KW-1185">Reference proteome</keyword>
<evidence type="ECO:0000313" key="17">
    <source>
        <dbReference type="RefSeq" id="XP_014672011.1"/>
    </source>
</evidence>
<keyword evidence="8" id="KW-0833">Ubl conjugation pathway</keyword>
<feature type="domain" description="SP-RING-type" evidence="14">
    <location>
        <begin position="145"/>
        <end position="228"/>
    </location>
</feature>
<keyword evidence="7 13" id="KW-0863">Zinc-finger</keyword>
<comment type="similarity">
    <text evidence="3">Belongs to the NSE2 family.</text>
</comment>
<keyword evidence="10" id="KW-0539">Nucleus</keyword>
<evidence type="ECO:0000313" key="16">
    <source>
        <dbReference type="RefSeq" id="XP_014672010.1"/>
    </source>
</evidence>
<organism evidence="15 17">
    <name type="scientific">Priapulus caudatus</name>
    <name type="common">Priapulid worm</name>
    <dbReference type="NCBI Taxonomy" id="37621"/>
    <lineage>
        <taxon>Eukaryota</taxon>
        <taxon>Metazoa</taxon>
        <taxon>Ecdysozoa</taxon>
        <taxon>Scalidophora</taxon>
        <taxon>Priapulida</taxon>
        <taxon>Priapulimorpha</taxon>
        <taxon>Priapulimorphida</taxon>
        <taxon>Priapulidae</taxon>
        <taxon>Priapulus</taxon>
    </lineage>
</organism>
<evidence type="ECO:0000256" key="6">
    <source>
        <dbReference type="ARBA" id="ARBA00022723"/>
    </source>
</evidence>
<reference evidence="16 17" key="1">
    <citation type="submission" date="2025-05" db="UniProtKB">
        <authorList>
            <consortium name="RefSeq"/>
        </authorList>
    </citation>
    <scope>IDENTIFICATION</scope>
</reference>
<dbReference type="PANTHER" id="PTHR21330">
    <property type="entry name" value="E3 SUMO-PROTEIN LIGASE NSE2"/>
    <property type="match status" value="1"/>
</dbReference>
<comment type="pathway">
    <text evidence="2">Protein modification; protein sumoylation.</text>
</comment>
<evidence type="ECO:0000256" key="2">
    <source>
        <dbReference type="ARBA" id="ARBA00004718"/>
    </source>
</evidence>
<keyword evidence="6" id="KW-0479">Metal-binding</keyword>
<evidence type="ECO:0000313" key="15">
    <source>
        <dbReference type="Proteomes" id="UP000695022"/>
    </source>
</evidence>
<dbReference type="RefSeq" id="XP_014672012.1">
    <property type="nucleotide sequence ID" value="XM_014816526.1"/>
</dbReference>
<sequence>MTRAPLGVIEQAIGNLAKVDEYLATGMEMTTNATLDLLECDKDLNEETLSDLKNVMLKFVEMETELGHFRSATEHAKQAINGSNDGANLEEIFDDKFRELSSATDADALKEHKAYKDMLQKVTDMLQPGEAEEQLSENVESSDLERSGLIVTQQDVVTKCPFMLTEMTNPVQNTICKHNYDKASVVQMLEARKNVRCPMLGCDNKKNLQMADLVENSDLKRYIEKKARQTGGKRTRKHI</sequence>
<evidence type="ECO:0000256" key="5">
    <source>
        <dbReference type="ARBA" id="ARBA00022679"/>
    </source>
</evidence>
<dbReference type="SUPFAM" id="SSF57850">
    <property type="entry name" value="RING/U-box"/>
    <property type="match status" value="1"/>
</dbReference>
<gene>
    <name evidence="16 17 18" type="primary">LOC106812616</name>
</gene>
<dbReference type="Pfam" id="PF11789">
    <property type="entry name" value="zf-Nse"/>
    <property type="match status" value="1"/>
</dbReference>
<dbReference type="Proteomes" id="UP000695022">
    <property type="component" value="Unplaced"/>
</dbReference>
<accession>A0ABM1EIJ0</accession>
<proteinExistence type="inferred from homology"/>
<evidence type="ECO:0000256" key="10">
    <source>
        <dbReference type="ARBA" id="ARBA00023242"/>
    </source>
</evidence>
<keyword evidence="9" id="KW-0862">Zinc</keyword>
<evidence type="ECO:0000256" key="9">
    <source>
        <dbReference type="ARBA" id="ARBA00022833"/>
    </source>
</evidence>
<evidence type="ECO:0000256" key="7">
    <source>
        <dbReference type="ARBA" id="ARBA00022771"/>
    </source>
</evidence>
<evidence type="ECO:0000256" key="1">
    <source>
        <dbReference type="ARBA" id="ARBA00004123"/>
    </source>
</evidence>
<dbReference type="InterPro" id="IPR026846">
    <property type="entry name" value="Nse2(Mms21)"/>
</dbReference>
<evidence type="ECO:0000256" key="4">
    <source>
        <dbReference type="ARBA" id="ARBA00020923"/>
    </source>
</evidence>
<keyword evidence="5" id="KW-0808">Transferase</keyword>
<dbReference type="CDD" id="cd16651">
    <property type="entry name" value="SPL-RING_NSE2"/>
    <property type="match status" value="1"/>
</dbReference>
<evidence type="ECO:0000256" key="8">
    <source>
        <dbReference type="ARBA" id="ARBA00022786"/>
    </source>
</evidence>
<name>A0ABM1EIJ0_PRICU</name>
<dbReference type="RefSeq" id="XP_014672011.1">
    <property type="nucleotide sequence ID" value="XM_014816525.1"/>
</dbReference>
<evidence type="ECO:0000256" key="13">
    <source>
        <dbReference type="PROSITE-ProRule" id="PRU00452"/>
    </source>
</evidence>
<evidence type="ECO:0000259" key="14">
    <source>
        <dbReference type="PROSITE" id="PS51044"/>
    </source>
</evidence>
<evidence type="ECO:0000313" key="18">
    <source>
        <dbReference type="RefSeq" id="XP_014672012.1"/>
    </source>
</evidence>
<dbReference type="PROSITE" id="PS51044">
    <property type="entry name" value="ZF_SP_RING"/>
    <property type="match status" value="1"/>
</dbReference>
<evidence type="ECO:0000256" key="3">
    <source>
        <dbReference type="ARBA" id="ARBA00008212"/>
    </source>
</evidence>
<dbReference type="Gene3D" id="3.30.40.10">
    <property type="entry name" value="Zinc/RING finger domain, C3HC4 (zinc finger)"/>
    <property type="match status" value="1"/>
</dbReference>
<dbReference type="InterPro" id="IPR013083">
    <property type="entry name" value="Znf_RING/FYVE/PHD"/>
</dbReference>
<dbReference type="RefSeq" id="XP_014672010.1">
    <property type="nucleotide sequence ID" value="XM_014816524.1"/>
</dbReference>
<protein>
    <recommendedName>
        <fullName evidence="4">E3 SUMO-protein ligase NSE2</fullName>
    </recommendedName>
    <alternativeName>
        <fullName evidence="11">E3 SUMO-protein transferase NSE2</fullName>
    </alternativeName>
    <alternativeName>
        <fullName evidence="12">Non-structural maintenance of chromosomes element 2 homolog</fullName>
    </alternativeName>
</protein>
<evidence type="ECO:0000256" key="11">
    <source>
        <dbReference type="ARBA" id="ARBA00031731"/>
    </source>
</evidence>
<dbReference type="PANTHER" id="PTHR21330:SF1">
    <property type="entry name" value="E3 SUMO-PROTEIN LIGASE NSE2"/>
    <property type="match status" value="1"/>
</dbReference>
<dbReference type="InterPro" id="IPR004181">
    <property type="entry name" value="Znf_MIZ"/>
</dbReference>